<dbReference type="GO" id="GO:0005737">
    <property type="term" value="C:cytoplasm"/>
    <property type="evidence" value="ECO:0007669"/>
    <property type="project" value="TreeGrafter"/>
</dbReference>
<evidence type="ECO:0000256" key="1">
    <source>
        <dbReference type="ARBA" id="ARBA00022614"/>
    </source>
</evidence>
<dbReference type="SUPFAM" id="SSF74924">
    <property type="entry name" value="Cap-Gly domain"/>
    <property type="match status" value="1"/>
</dbReference>
<keyword evidence="2" id="KW-0677">Repeat</keyword>
<dbReference type="InterPro" id="IPR000938">
    <property type="entry name" value="CAP-Gly_domain"/>
</dbReference>
<evidence type="ECO:0000256" key="3">
    <source>
        <dbReference type="ARBA" id="ARBA00023186"/>
    </source>
</evidence>
<proteinExistence type="predicted"/>
<feature type="domain" description="CAP-Gly" evidence="4">
    <location>
        <begin position="8"/>
        <end position="74"/>
    </location>
</feature>
<dbReference type="Proteomes" id="UP000294530">
    <property type="component" value="Unassembled WGS sequence"/>
</dbReference>
<keyword evidence="6" id="KW-1185">Reference proteome</keyword>
<evidence type="ECO:0000313" key="5">
    <source>
        <dbReference type="EMBL" id="TDH74235.1"/>
    </source>
</evidence>
<gene>
    <name evidence="5" type="ORF">CCR75_007820</name>
</gene>
<dbReference type="Gene3D" id="3.10.20.90">
    <property type="entry name" value="Phosphatidylinositol 3-kinase Catalytic Subunit, Chain A, domain 1"/>
    <property type="match status" value="1"/>
</dbReference>
<protein>
    <recommendedName>
        <fullName evidence="4">CAP-Gly domain-containing protein</fullName>
    </recommendedName>
</protein>
<evidence type="ECO:0000259" key="4">
    <source>
        <dbReference type="SMART" id="SM01052"/>
    </source>
</evidence>
<dbReference type="EMBL" id="SHOA02000023">
    <property type="protein sequence ID" value="TDH74235.1"/>
    <property type="molecule type" value="Genomic_DNA"/>
</dbReference>
<dbReference type="InterPro" id="IPR032675">
    <property type="entry name" value="LRR_dom_sf"/>
</dbReference>
<dbReference type="OrthoDB" id="5273213at2759"/>
<dbReference type="GeneID" id="94351548"/>
<dbReference type="Pfam" id="PF01302">
    <property type="entry name" value="CAP_GLY"/>
    <property type="match status" value="1"/>
</dbReference>
<dbReference type="AlphaFoldDB" id="A0A976ILZ4"/>
<dbReference type="InterPro" id="IPR029071">
    <property type="entry name" value="Ubiquitin-like_domsf"/>
</dbReference>
<accession>A0A976ILZ4</accession>
<reference evidence="5 6" key="1">
    <citation type="journal article" date="2021" name="Genome Biol.">
        <title>AFLAP: assembly-free linkage analysis pipeline using k-mers from genome sequencing data.</title>
        <authorList>
            <person name="Fletcher K."/>
            <person name="Zhang L."/>
            <person name="Gil J."/>
            <person name="Han R."/>
            <person name="Cavanaugh K."/>
            <person name="Michelmore R."/>
        </authorList>
    </citation>
    <scope>NUCLEOTIDE SEQUENCE [LARGE SCALE GENOMIC DNA]</scope>
    <source>
        <strain evidence="5 6">SF5</strain>
    </source>
</reference>
<dbReference type="RefSeq" id="XP_067823733.1">
    <property type="nucleotide sequence ID" value="XM_067965877.1"/>
</dbReference>
<name>A0A976ILZ4_BRELC</name>
<dbReference type="Pfam" id="PF14580">
    <property type="entry name" value="LRR_9"/>
    <property type="match status" value="1"/>
</dbReference>
<dbReference type="FunFam" id="2.30.30.190:FF:000033">
    <property type="match status" value="1"/>
</dbReference>
<dbReference type="PROSITE" id="PS51450">
    <property type="entry name" value="LRR"/>
    <property type="match status" value="1"/>
</dbReference>
<dbReference type="Gene3D" id="3.80.10.10">
    <property type="entry name" value="Ribonuclease Inhibitor"/>
    <property type="match status" value="2"/>
</dbReference>
<dbReference type="InterPro" id="IPR001611">
    <property type="entry name" value="Leu-rich_rpt"/>
</dbReference>
<organism evidence="5 6">
    <name type="scientific">Bremia lactucae</name>
    <name type="common">Lettuce downy mildew</name>
    <dbReference type="NCBI Taxonomy" id="4779"/>
    <lineage>
        <taxon>Eukaryota</taxon>
        <taxon>Sar</taxon>
        <taxon>Stramenopiles</taxon>
        <taxon>Oomycota</taxon>
        <taxon>Peronosporomycetes</taxon>
        <taxon>Peronosporales</taxon>
        <taxon>Peronosporaceae</taxon>
        <taxon>Bremia</taxon>
    </lineage>
</organism>
<evidence type="ECO:0000256" key="2">
    <source>
        <dbReference type="ARBA" id="ARBA00022737"/>
    </source>
</evidence>
<dbReference type="Gene3D" id="2.30.30.190">
    <property type="entry name" value="CAP Gly-rich-like domain"/>
    <property type="match status" value="1"/>
</dbReference>
<sequence>MPTAPLAVGDRVDDGCGSLGTIRYVGHVATAKDHTAIYYGVEWDVWGRGKNDGSVKLPSGERVVHFSGPPGRKDIGHGGNISQKCSFVKASSFHKTTSRSSLLERLLERYAHKGCDQVHPSTSDVVVAGEVGTTLGSEKPIELVGARKLRTQQTLETIEKISLSACQIVDVGGKDLGKLAPNLTELDLSNNLFSKWSDILSIALELPLLETLILSGNQFTVSETMSTCRTKYVVLKNLKVLVLNQTLLSWKSVQLLVTRHFPKLQELHLVGNDYEDKDLIQATSRDEWQTSLVMLDLSSNRLSSWSHVFRVVGGMFVNLDQLLLNNNCIGTLVSEDGKSNCAFQELTTLSVSENLIDSWTSIHALNAFPRLSTLRFLKNPLTKQMSPGEARIFIVARTDHIAMLNGSPVRMKERMEAEQLYLKRILHELAVLIDSTTERERVLAAHPRFARLCELYPEIRIDDRGNNGNGGSSSGPLKMNLLQVALIPTSIKANSYEPLIKKIPFQMTILQLKLLVEAKFGIEVSAQILSFRVDSKLRFPRHECFGTSHSIAILLDDDNAEVGYYGMQNQCEVLINSME</sequence>
<keyword evidence="3" id="KW-0143">Chaperone</keyword>
<dbReference type="KEGG" id="blac:94351548"/>
<keyword evidence="1" id="KW-0433">Leucine-rich repeat</keyword>
<dbReference type="PANTHER" id="PTHR15454">
    <property type="entry name" value="NISCHARIN RELATED"/>
    <property type="match status" value="1"/>
</dbReference>
<evidence type="ECO:0000313" key="6">
    <source>
        <dbReference type="Proteomes" id="UP000294530"/>
    </source>
</evidence>
<dbReference type="SUPFAM" id="SSF54236">
    <property type="entry name" value="Ubiquitin-like"/>
    <property type="match status" value="1"/>
</dbReference>
<comment type="caution">
    <text evidence="5">The sequence shown here is derived from an EMBL/GenBank/DDBJ whole genome shotgun (WGS) entry which is preliminary data.</text>
</comment>
<dbReference type="SUPFAM" id="SSF52047">
    <property type="entry name" value="RNI-like"/>
    <property type="match status" value="1"/>
</dbReference>
<dbReference type="SMART" id="SM01052">
    <property type="entry name" value="CAP_GLY"/>
    <property type="match status" value="1"/>
</dbReference>
<dbReference type="InterPro" id="IPR036859">
    <property type="entry name" value="CAP-Gly_dom_sf"/>
</dbReference>